<organism evidence="1 2">
    <name type="scientific">Gillisia mitskevichiae</name>
    <dbReference type="NCBI Taxonomy" id="270921"/>
    <lineage>
        <taxon>Bacteria</taxon>
        <taxon>Pseudomonadati</taxon>
        <taxon>Bacteroidota</taxon>
        <taxon>Flavobacteriia</taxon>
        <taxon>Flavobacteriales</taxon>
        <taxon>Flavobacteriaceae</taxon>
        <taxon>Gillisia</taxon>
    </lineage>
</organism>
<reference evidence="1 2" key="1">
    <citation type="submission" date="2018-10" db="EMBL/GenBank/DDBJ databases">
        <title>Genomic Encyclopedia of Archaeal and Bacterial Type Strains, Phase II (KMG-II): from individual species to whole genera.</title>
        <authorList>
            <person name="Goeker M."/>
        </authorList>
    </citation>
    <scope>NUCLEOTIDE SEQUENCE [LARGE SCALE GENOMIC DNA]</scope>
    <source>
        <strain evidence="1 2">DSM 19839</strain>
    </source>
</reference>
<dbReference type="EMBL" id="RBLG01000002">
    <property type="protein sequence ID" value="RKS53789.1"/>
    <property type="molecule type" value="Genomic_DNA"/>
</dbReference>
<sequence length="228" mass="26607">MIKIISDYSAITEEIKKYHSLILKECENNPRINEIYKGCQILYSPLLERPEFLLIGFNPGGGHHKWHGKIVEQFDPMTALEYYLNKHSLGEQTKTLFTMAGKEDELRNSTVKFNFYPWATNNVADFNELMRLLPKNLRSKLFALGRVWTKTIIEIVKPSTIICEGFKAFDEVQILFPEKLKIIKEENLRSFQDTRGIKVLAYKRNQGSIVNKQNMSEHIKINFLVNHK</sequence>
<gene>
    <name evidence="1" type="ORF">BC962_2045</name>
</gene>
<accession>A0A495PY43</accession>
<dbReference type="OrthoDB" id="1123166at2"/>
<proteinExistence type="predicted"/>
<dbReference type="Proteomes" id="UP000276282">
    <property type="component" value="Unassembled WGS sequence"/>
</dbReference>
<keyword evidence="2" id="KW-1185">Reference proteome</keyword>
<dbReference type="AlphaFoldDB" id="A0A495PY43"/>
<protein>
    <recommendedName>
        <fullName evidence="3">Uracil DNA glycosylase superfamily protein</fullName>
    </recommendedName>
</protein>
<evidence type="ECO:0008006" key="3">
    <source>
        <dbReference type="Google" id="ProtNLM"/>
    </source>
</evidence>
<name>A0A495PY43_9FLAO</name>
<dbReference type="RefSeq" id="WP_121345863.1">
    <property type="nucleotide sequence ID" value="NZ_RBLG01000002.1"/>
</dbReference>
<evidence type="ECO:0000313" key="2">
    <source>
        <dbReference type="Proteomes" id="UP000276282"/>
    </source>
</evidence>
<comment type="caution">
    <text evidence="1">The sequence shown here is derived from an EMBL/GenBank/DDBJ whole genome shotgun (WGS) entry which is preliminary data.</text>
</comment>
<evidence type="ECO:0000313" key="1">
    <source>
        <dbReference type="EMBL" id="RKS53789.1"/>
    </source>
</evidence>